<evidence type="ECO:0000313" key="3">
    <source>
        <dbReference type="Proteomes" id="UP000286415"/>
    </source>
</evidence>
<dbReference type="OrthoDB" id="734129at2759"/>
<dbReference type="EMBL" id="NIRI02000056">
    <property type="protein sequence ID" value="KAG5445962.1"/>
    <property type="molecule type" value="Genomic_DNA"/>
</dbReference>
<feature type="region of interest" description="Disordered" evidence="1">
    <location>
        <begin position="12"/>
        <end position="47"/>
    </location>
</feature>
<dbReference type="InParanoid" id="A0A3R7DJA7"/>
<feature type="compositionally biased region" description="Polar residues" evidence="1">
    <location>
        <begin position="26"/>
        <end position="42"/>
    </location>
</feature>
<keyword evidence="3" id="KW-1185">Reference proteome</keyword>
<proteinExistence type="predicted"/>
<accession>A0A3R7DJA7</accession>
<feature type="compositionally biased region" description="Basic and acidic residues" evidence="1">
    <location>
        <begin position="131"/>
        <end position="141"/>
    </location>
</feature>
<sequence length="175" mass="19484">MLPMMMTCTRHCKQERSKSRGAGRVRTTTNGPEVTTNSQGSTLLPGDLGRYRSCSNSLWIVRDAQPELSGGEKRRARWPKWLEREFTDRNVRVSNPTSASRLPLSRLGQQGSIPAFMLPSGDMAVRHRKGGTAERKEKIREGGNGGVSSRLASLTRRKVGMQQGDVADETMRRPM</sequence>
<comment type="caution">
    <text evidence="2">The sequence shown here is derived from an EMBL/GenBank/DDBJ whole genome shotgun (WGS) entry which is preliminary data.</text>
</comment>
<reference evidence="2 3" key="1">
    <citation type="journal article" date="2018" name="Biotechnol. Adv.">
        <title>Improved genomic resources and new bioinformatic workflow for the carcinogenic parasite Clonorchis sinensis: Biotechnological implications.</title>
        <authorList>
            <person name="Wang D."/>
            <person name="Korhonen P.K."/>
            <person name="Gasser R.B."/>
            <person name="Young N.D."/>
        </authorList>
    </citation>
    <scope>NUCLEOTIDE SEQUENCE [LARGE SCALE GENOMIC DNA]</scope>
    <source>
        <strain evidence="2">Cs-k2</strain>
    </source>
</reference>
<dbReference type="AlphaFoldDB" id="A0A3R7DJA7"/>
<dbReference type="Proteomes" id="UP000286415">
    <property type="component" value="Unassembled WGS sequence"/>
</dbReference>
<name>A0A3R7DJA7_CLOSI</name>
<feature type="region of interest" description="Disordered" evidence="1">
    <location>
        <begin position="128"/>
        <end position="150"/>
    </location>
</feature>
<reference evidence="2 3" key="2">
    <citation type="journal article" date="2021" name="Genomics">
        <title>High-quality reference genome for Clonorchis sinensis.</title>
        <authorList>
            <person name="Young N.D."/>
            <person name="Stroehlein A.J."/>
            <person name="Kinkar L."/>
            <person name="Wang T."/>
            <person name="Sohn W.M."/>
            <person name="Chang B.C.H."/>
            <person name="Kaur P."/>
            <person name="Weisz D."/>
            <person name="Dudchenko O."/>
            <person name="Aiden E.L."/>
            <person name="Korhonen P.K."/>
            <person name="Gasser R.B."/>
        </authorList>
    </citation>
    <scope>NUCLEOTIDE SEQUENCE [LARGE SCALE GENOMIC DNA]</scope>
    <source>
        <strain evidence="2">Cs-k2</strain>
    </source>
</reference>
<evidence type="ECO:0000313" key="2">
    <source>
        <dbReference type="EMBL" id="KAG5445962.1"/>
    </source>
</evidence>
<organism evidence="2 3">
    <name type="scientific">Clonorchis sinensis</name>
    <name type="common">Chinese liver fluke</name>
    <dbReference type="NCBI Taxonomy" id="79923"/>
    <lineage>
        <taxon>Eukaryota</taxon>
        <taxon>Metazoa</taxon>
        <taxon>Spiralia</taxon>
        <taxon>Lophotrochozoa</taxon>
        <taxon>Platyhelminthes</taxon>
        <taxon>Trematoda</taxon>
        <taxon>Digenea</taxon>
        <taxon>Opisthorchiida</taxon>
        <taxon>Opisthorchiata</taxon>
        <taxon>Opisthorchiidae</taxon>
        <taxon>Clonorchis</taxon>
    </lineage>
</organism>
<gene>
    <name evidence="2" type="ORF">CSKR_102798</name>
</gene>
<protein>
    <submittedName>
        <fullName evidence="2">Uncharacterized protein</fullName>
    </submittedName>
</protein>
<evidence type="ECO:0000256" key="1">
    <source>
        <dbReference type="SAM" id="MobiDB-lite"/>
    </source>
</evidence>